<reference evidence="1 2" key="1">
    <citation type="journal article" date="2017" name="Front. Microbiol.">
        <title>Labilibaculum manganireducens gen. nov., sp. nov. and Labilibaculum filiforme sp. nov., Novel Bacteroidetes Isolated from Subsurface Sediments of the Baltic Sea.</title>
        <authorList>
            <person name="Vandieken V."/>
            <person name="Marshall I.P."/>
            <person name="Niemann H."/>
            <person name="Engelen B."/>
            <person name="Cypionka H."/>
        </authorList>
    </citation>
    <scope>NUCLEOTIDE SEQUENCE [LARGE SCALE GENOMIC DNA]</scope>
    <source>
        <strain evidence="1 2">59.16B</strain>
    </source>
</reference>
<dbReference type="Pfam" id="PF03692">
    <property type="entry name" value="CxxCxxCC"/>
    <property type="match status" value="1"/>
</dbReference>
<keyword evidence="2" id="KW-1185">Reference proteome</keyword>
<dbReference type="Proteomes" id="UP000233535">
    <property type="component" value="Unassembled WGS sequence"/>
</dbReference>
<evidence type="ECO:0000313" key="1">
    <source>
        <dbReference type="EMBL" id="PKQ62308.1"/>
    </source>
</evidence>
<name>A0A2N3HWA2_9BACT</name>
<dbReference type="AlphaFoldDB" id="A0A2N3HWA2"/>
<evidence type="ECO:0000313" key="2">
    <source>
        <dbReference type="Proteomes" id="UP000233535"/>
    </source>
</evidence>
<gene>
    <name evidence="1" type="ORF">BZG02_13440</name>
</gene>
<sequence length="177" mass="20897">MFHQALYTSLVQNNKPMKIELDLKKIGQIAKQKSAENISFQTYLKGQNAIRIDEIVHRLYKEFTIKISCVDCGNCCQNLRPIASYKELSKFVEDKDIEAFMYLESISCKFHKDKKCTDYSNRPEECRSYPNLDEDQFITKTYGALRNYEICPIVFNVFEALKVELDWDYQLRMNTKK</sequence>
<organism evidence="1 2">
    <name type="scientific">Labilibaculum filiforme</name>
    <dbReference type="NCBI Taxonomy" id="1940526"/>
    <lineage>
        <taxon>Bacteria</taxon>
        <taxon>Pseudomonadati</taxon>
        <taxon>Bacteroidota</taxon>
        <taxon>Bacteroidia</taxon>
        <taxon>Marinilabiliales</taxon>
        <taxon>Marinifilaceae</taxon>
        <taxon>Labilibaculum</taxon>
    </lineage>
</organism>
<comment type="caution">
    <text evidence="1">The sequence shown here is derived from an EMBL/GenBank/DDBJ whole genome shotgun (WGS) entry which is preliminary data.</text>
</comment>
<protein>
    <recommendedName>
        <fullName evidence="3">Zinc/iron-chelating domain-containing protein</fullName>
    </recommendedName>
</protein>
<dbReference type="InterPro" id="IPR005358">
    <property type="entry name" value="Puta_zinc/iron-chelating_dom"/>
</dbReference>
<dbReference type="EMBL" id="MVDD01000009">
    <property type="protein sequence ID" value="PKQ62308.1"/>
    <property type="molecule type" value="Genomic_DNA"/>
</dbReference>
<evidence type="ECO:0008006" key="3">
    <source>
        <dbReference type="Google" id="ProtNLM"/>
    </source>
</evidence>
<proteinExistence type="predicted"/>
<accession>A0A2N3HWA2</accession>